<dbReference type="InterPro" id="IPR039776">
    <property type="entry name" value="Pds5"/>
</dbReference>
<dbReference type="InterPro" id="IPR016024">
    <property type="entry name" value="ARM-type_fold"/>
</dbReference>
<feature type="compositionally biased region" description="Basic and acidic residues" evidence="6">
    <location>
        <begin position="1532"/>
        <end position="1541"/>
    </location>
</feature>
<feature type="compositionally biased region" description="Acidic residues" evidence="6">
    <location>
        <begin position="1374"/>
        <end position="1405"/>
    </location>
</feature>
<dbReference type="GO" id="GO:0007064">
    <property type="term" value="P:mitotic sister chromatid cohesion"/>
    <property type="evidence" value="ECO:0007669"/>
    <property type="project" value="InterPro"/>
</dbReference>
<dbReference type="EMBL" id="GL988041">
    <property type="protein sequence ID" value="EGS20459.1"/>
    <property type="molecule type" value="Genomic_DNA"/>
</dbReference>
<dbReference type="OMA" id="YPPAYNM"/>
<keyword evidence="4" id="KW-0539">Nucleus</keyword>
<dbReference type="InterPro" id="IPR011989">
    <property type="entry name" value="ARM-like"/>
</dbReference>
<sequence>MAPRRSAATEAEEQQEEDAGTVQLQFDEPLSWRPGKPIPLDTLLKRLDRLTKELSELDQETIDTSSLQKVAKEAASHQLLNHKDKGVRAYTACCIVDILRLCAPDAPFTPTQLKDFFNLTITSIIPALFEPSHPYNNQHKYVLRSLAEIKSIVLLLDVDGHENLLLHLFSTIFDGVSGSKTPSGETIAKDVQFSMQELLGVLIEDAGSLPAKVVDVMMAQFLRAAAPGIGRDKHNHVQLDENQATLLAKEEPEAYQIVKHLCQAYPDKMSRFVSQYFSDVIVDATPFPGSRDKDGEGSDEEEAPQGPSEADLRELKKAHTLIREIWKAAPQILQNVVPQVDAELSADNVHLRQLATETLGDMISGIGAAGPPPPPVLDPAAYPPLRLEDEDRAESAPANILTTPMSSISFPQTHRSTFLNFLSRKNDKVASIRAAWTTAVGYILATSAGGIGLGRDDENTLIEGLGEKLSDSDEKVRLAAVKAIECFRFRDVILKLGPKGGVNKEGSVLSTLADRCRDRKPAVRVAAMSLLAKLWAVGTGELLAGHEAVTAALGGVPSRIYNAFYANDPELNVLLDRVIYECLVPLSYPPQPKKEKGASKSAIGSNGTSQPQASSASALDENAVRAERILLLVRSLDTTAKKAFFAMQARQPQFAHVLETFIKQCDLYNGGVMDNNADKISANLQKTIKYIAQFLPDETKTTQELYRFAKANDRRNYNLIRYVVGPEHDFKTVHKALKELMKRIQSSKDPSVRDTLLPLLYRSGCLMFNRSHLATIMEYSRSDKDGLGPAAHEILNEISQRNPDLFKTHIGQLCKDLVDQAPTATKPNDPVVVETLKACSAYARKYPKDVPGERDFTRTMINYALYGQPPKAAKYAVNILCCKKDERSQVSATELLQKTLKDWEYGTPGSLNKLTAISQLELLAPKVTEDEDERILNITVQQVLLEVRTNAKGDDPDWVDDADLDEECQAKCIALKTLVNRLRSMEDVSEAKEKAKPVWKLLMKLVTAKGELSKKKETPKHHRSRLRLLAAQLLLKLCTQKHFDDELTHTDFNALALTAQDAVQEVRHGFVRKLQKYLADNRLRSRFYTILFLLAFEPNTEFKQRTETWIRSRARYFADLKQNVLESTMARLLSLLAHHPDYNSSDLDELVDHARYLLFYISLVATEDNLGLIYKYAERVKQTQDALDQGSDRHQVLSDLAQAVIRKWQEKKNWVLNVYPGKVGLPVGLYSALRSHDEAQQIAEKQFVPDGIDEKLDELLRAMERKKKRKSVDTGDYSAKRLKVQQPKTTSADSDESGNEKRPAKSRSSKKAASSSSGSKPKKTPKPKKTREPSPVIPESERRRSSRARPNLSYVERDSEDDDEEMLDGVAEWEYVDEEAEEGSGGEGKIEEEEEEESDDDDSDDDNVRSSRRGKKAKRQIGRVSRPRVAVKSKEATTEKNGAAAAREDNDSGSELSEISSEEVGDVEMEDVGGSKEERGASPEPEKEMEVVEHGEDGREHGELEPEPKPEKSSRPTRAAKRKQAAATVTKLPDRSREGRSRRSAAAAVKDDEQEEEQEKGEKEEAEQQQAEGEEENGEEEEKPATRRGGRAKETKASFKAQDKDTEATTKGTRRSARGRR</sequence>
<gene>
    <name evidence="7" type="ORF">CTHT_0022910</name>
</gene>
<dbReference type="STRING" id="759272.G0S4I1"/>
<evidence type="ECO:0000256" key="5">
    <source>
        <dbReference type="ARBA" id="ARBA00023306"/>
    </source>
</evidence>
<proteinExistence type="predicted"/>
<accession>G0S4I1</accession>
<feature type="compositionally biased region" description="Acidic residues" evidence="6">
    <location>
        <begin position="10"/>
        <end position="19"/>
    </location>
</feature>
<comment type="subcellular location">
    <subcellularLocation>
        <location evidence="1">Nucleus</location>
    </subcellularLocation>
</comment>
<feature type="region of interest" description="Disordered" evidence="6">
    <location>
        <begin position="591"/>
        <end position="619"/>
    </location>
</feature>
<protein>
    <submittedName>
        <fullName evidence="7">Putative sister chromatid cohesion protein</fullName>
    </submittedName>
</protein>
<evidence type="ECO:0000256" key="1">
    <source>
        <dbReference type="ARBA" id="ARBA00004123"/>
    </source>
</evidence>
<keyword evidence="3" id="KW-0498">Mitosis</keyword>
<name>G0S4I1_CHATD</name>
<feature type="compositionally biased region" description="Basic and acidic residues" evidence="6">
    <location>
        <begin position="1591"/>
        <end position="1608"/>
    </location>
</feature>
<dbReference type="GeneID" id="18256329"/>
<organism evidence="8">
    <name type="scientific">Chaetomium thermophilum (strain DSM 1495 / CBS 144.50 / IMI 039719)</name>
    <name type="common">Thermochaetoides thermophila</name>
    <dbReference type="NCBI Taxonomy" id="759272"/>
    <lineage>
        <taxon>Eukaryota</taxon>
        <taxon>Fungi</taxon>
        <taxon>Dikarya</taxon>
        <taxon>Ascomycota</taxon>
        <taxon>Pezizomycotina</taxon>
        <taxon>Sordariomycetes</taxon>
        <taxon>Sordariomycetidae</taxon>
        <taxon>Sordariales</taxon>
        <taxon>Chaetomiaceae</taxon>
        <taxon>Thermochaetoides</taxon>
    </lineage>
</organism>
<keyword evidence="2" id="KW-0132">Cell division</keyword>
<dbReference type="Pfam" id="PF20168">
    <property type="entry name" value="PDS5"/>
    <property type="match status" value="1"/>
</dbReference>
<feature type="region of interest" description="Disordered" evidence="6">
    <location>
        <begin position="1"/>
        <end position="23"/>
    </location>
</feature>
<dbReference type="SUPFAM" id="SSF48371">
    <property type="entry name" value="ARM repeat"/>
    <property type="match status" value="1"/>
</dbReference>
<evidence type="ECO:0000256" key="2">
    <source>
        <dbReference type="ARBA" id="ARBA00022618"/>
    </source>
</evidence>
<dbReference type="GO" id="GO:0005634">
    <property type="term" value="C:nucleus"/>
    <property type="evidence" value="ECO:0007669"/>
    <property type="project" value="UniProtKB-SubCell"/>
</dbReference>
<feature type="region of interest" description="Disordered" evidence="6">
    <location>
        <begin position="1266"/>
        <end position="1621"/>
    </location>
</feature>
<dbReference type="Gene3D" id="1.25.10.10">
    <property type="entry name" value="Leucine-rich Repeat Variant"/>
    <property type="match status" value="1"/>
</dbReference>
<dbReference type="KEGG" id="cthr:CTHT_0022910"/>
<dbReference type="CDD" id="cd19953">
    <property type="entry name" value="PDS5"/>
    <property type="match status" value="1"/>
</dbReference>
<dbReference type="PANTHER" id="PTHR12663">
    <property type="entry name" value="ANDROGEN INDUCED INHIBITOR OF PROLIFERATION AS3 / PDS5-RELATED"/>
    <property type="match status" value="1"/>
</dbReference>
<feature type="compositionally biased region" description="Basic residues" evidence="6">
    <location>
        <begin position="1410"/>
        <end position="1431"/>
    </location>
</feature>
<evidence type="ECO:0000256" key="3">
    <source>
        <dbReference type="ARBA" id="ARBA00022776"/>
    </source>
</evidence>
<dbReference type="PANTHER" id="PTHR12663:SF0">
    <property type="entry name" value="PRECOCIOUS DISSOCIATION OF SISTERS 5, ISOFORM A"/>
    <property type="match status" value="1"/>
</dbReference>
<feature type="compositionally biased region" description="Basic residues" evidence="6">
    <location>
        <begin position="1612"/>
        <end position="1621"/>
    </location>
</feature>
<feature type="compositionally biased region" description="Acidic residues" evidence="6">
    <location>
        <begin position="1552"/>
        <end position="1582"/>
    </location>
</feature>
<evidence type="ECO:0000256" key="6">
    <source>
        <dbReference type="SAM" id="MobiDB-lite"/>
    </source>
</evidence>
<reference evidence="7 8" key="1">
    <citation type="journal article" date="2011" name="Cell">
        <title>Insight into structure and assembly of the nuclear pore complex by utilizing the genome of a eukaryotic thermophile.</title>
        <authorList>
            <person name="Amlacher S."/>
            <person name="Sarges P."/>
            <person name="Flemming D."/>
            <person name="van Noort V."/>
            <person name="Kunze R."/>
            <person name="Devos D.P."/>
            <person name="Arumugam M."/>
            <person name="Bork P."/>
            <person name="Hurt E."/>
        </authorList>
    </citation>
    <scope>NUCLEOTIDE SEQUENCE [LARGE SCALE GENOMIC DNA]</scope>
    <source>
        <strain evidence="8">DSM 1495 / CBS 144.50 / IMI 039719</strain>
    </source>
</reference>
<feature type="compositionally biased region" description="Polar residues" evidence="6">
    <location>
        <begin position="602"/>
        <end position="617"/>
    </location>
</feature>
<dbReference type="eggNOG" id="KOG1525">
    <property type="taxonomic scope" value="Eukaryota"/>
</dbReference>
<feature type="compositionally biased region" description="Acidic residues" evidence="6">
    <location>
        <begin position="1358"/>
        <end position="1367"/>
    </location>
</feature>
<dbReference type="GO" id="GO:0000785">
    <property type="term" value="C:chromatin"/>
    <property type="evidence" value="ECO:0007669"/>
    <property type="project" value="TreeGrafter"/>
</dbReference>
<dbReference type="OrthoDB" id="200660at2759"/>
<feature type="region of interest" description="Disordered" evidence="6">
    <location>
        <begin position="287"/>
        <end position="312"/>
    </location>
</feature>
<dbReference type="RefSeq" id="XP_006692755.1">
    <property type="nucleotide sequence ID" value="XM_006692692.1"/>
</dbReference>
<dbReference type="GO" id="GO:0051301">
    <property type="term" value="P:cell division"/>
    <property type="evidence" value="ECO:0007669"/>
    <property type="project" value="UniProtKB-KW"/>
</dbReference>
<keyword evidence="5" id="KW-0131">Cell cycle</keyword>
<evidence type="ECO:0000256" key="4">
    <source>
        <dbReference type="ARBA" id="ARBA00023242"/>
    </source>
</evidence>
<evidence type="ECO:0000313" key="8">
    <source>
        <dbReference type="Proteomes" id="UP000008066"/>
    </source>
</evidence>
<dbReference type="GO" id="GO:0006281">
    <property type="term" value="P:DNA repair"/>
    <property type="evidence" value="ECO:0007669"/>
    <property type="project" value="TreeGrafter"/>
</dbReference>
<feature type="compositionally biased region" description="Basic and acidic residues" evidence="6">
    <location>
        <begin position="1473"/>
        <end position="1514"/>
    </location>
</feature>
<dbReference type="HOGENOM" id="CLU_002562_0_0_1"/>
<feature type="compositionally biased region" description="Acidic residues" evidence="6">
    <location>
        <begin position="1460"/>
        <end position="1471"/>
    </location>
</feature>
<feature type="compositionally biased region" description="Basic residues" evidence="6">
    <location>
        <begin position="1320"/>
        <end position="1329"/>
    </location>
</feature>
<keyword evidence="8" id="KW-1185">Reference proteome</keyword>
<dbReference type="Proteomes" id="UP000008066">
    <property type="component" value="Unassembled WGS sequence"/>
</dbReference>
<evidence type="ECO:0000313" key="7">
    <source>
        <dbReference type="EMBL" id="EGS20459.1"/>
    </source>
</evidence>